<evidence type="ECO:0000313" key="2">
    <source>
        <dbReference type="EMBL" id="MPC49250.1"/>
    </source>
</evidence>
<dbReference type="AlphaFoldDB" id="A0A5B7FNF1"/>
<protein>
    <submittedName>
        <fullName evidence="2">Uncharacterized protein</fullName>
    </submittedName>
</protein>
<accession>A0A5B7FNF1</accession>
<evidence type="ECO:0000256" key="1">
    <source>
        <dbReference type="SAM" id="MobiDB-lite"/>
    </source>
</evidence>
<name>A0A5B7FNF1_PORTR</name>
<dbReference type="EMBL" id="VSRR010008758">
    <property type="protein sequence ID" value="MPC49250.1"/>
    <property type="molecule type" value="Genomic_DNA"/>
</dbReference>
<comment type="caution">
    <text evidence="2">The sequence shown here is derived from an EMBL/GenBank/DDBJ whole genome shotgun (WGS) entry which is preliminary data.</text>
</comment>
<feature type="region of interest" description="Disordered" evidence="1">
    <location>
        <begin position="1"/>
        <end position="27"/>
    </location>
</feature>
<keyword evidence="3" id="KW-1185">Reference proteome</keyword>
<sequence length="257" mass="27850">MRHKSAMSLSSRATRPSSSAPSHPSLLTSSLCRPGSLVTAWPTIPHTTTVPFLLLPSSSSFCSSFSFLLAKYWCLEALRLAALSVCGTVREGKNAPEDMPFVPCRWRMPRCCPFPGFVGSGSLPYCDKLVALPCVSVPTRVSPVWPCWRVMARLRVTFPLTPADCFAIVFPDSPVSSKSWPVMVGGRGGGCKCGGRKWCGGKLVMSEPIHTSPSSPPRHACLGLFLPVCYHYLVPLLDLPSLYYHCGVQCGSVGQQQ</sequence>
<dbReference type="Proteomes" id="UP000324222">
    <property type="component" value="Unassembled WGS sequence"/>
</dbReference>
<evidence type="ECO:0000313" key="3">
    <source>
        <dbReference type="Proteomes" id="UP000324222"/>
    </source>
</evidence>
<gene>
    <name evidence="2" type="ORF">E2C01_043048</name>
</gene>
<reference evidence="2 3" key="1">
    <citation type="submission" date="2019-05" db="EMBL/GenBank/DDBJ databases">
        <title>Another draft genome of Portunus trituberculatus and its Hox gene families provides insights of decapod evolution.</title>
        <authorList>
            <person name="Jeong J.-H."/>
            <person name="Song I."/>
            <person name="Kim S."/>
            <person name="Choi T."/>
            <person name="Kim D."/>
            <person name="Ryu S."/>
            <person name="Kim W."/>
        </authorList>
    </citation>
    <scope>NUCLEOTIDE SEQUENCE [LARGE SCALE GENOMIC DNA]</scope>
    <source>
        <tissue evidence="2">Muscle</tissue>
    </source>
</reference>
<organism evidence="2 3">
    <name type="scientific">Portunus trituberculatus</name>
    <name type="common">Swimming crab</name>
    <name type="synonym">Neptunus trituberculatus</name>
    <dbReference type="NCBI Taxonomy" id="210409"/>
    <lineage>
        <taxon>Eukaryota</taxon>
        <taxon>Metazoa</taxon>
        <taxon>Ecdysozoa</taxon>
        <taxon>Arthropoda</taxon>
        <taxon>Crustacea</taxon>
        <taxon>Multicrustacea</taxon>
        <taxon>Malacostraca</taxon>
        <taxon>Eumalacostraca</taxon>
        <taxon>Eucarida</taxon>
        <taxon>Decapoda</taxon>
        <taxon>Pleocyemata</taxon>
        <taxon>Brachyura</taxon>
        <taxon>Eubrachyura</taxon>
        <taxon>Portunoidea</taxon>
        <taxon>Portunidae</taxon>
        <taxon>Portuninae</taxon>
        <taxon>Portunus</taxon>
    </lineage>
</organism>
<feature type="compositionally biased region" description="Low complexity" evidence="1">
    <location>
        <begin position="8"/>
        <end position="27"/>
    </location>
</feature>
<proteinExistence type="predicted"/>